<evidence type="ECO:0000313" key="2">
    <source>
        <dbReference type="Proteomes" id="UP000307768"/>
    </source>
</evidence>
<dbReference type="Proteomes" id="UP000307768">
    <property type="component" value="Unassembled WGS sequence"/>
</dbReference>
<gene>
    <name evidence="1" type="ORF">FE697_012805</name>
</gene>
<dbReference type="SUPFAM" id="SSF159245">
    <property type="entry name" value="AttH-like"/>
    <property type="match status" value="1"/>
</dbReference>
<dbReference type="OrthoDB" id="5491608at2"/>
<evidence type="ECO:0008006" key="3">
    <source>
        <dbReference type="Google" id="ProtNLM"/>
    </source>
</evidence>
<proteinExistence type="predicted"/>
<evidence type="ECO:0000313" key="1">
    <source>
        <dbReference type="EMBL" id="KAA1423008.1"/>
    </source>
</evidence>
<sequence>MSDRDFHHITPAEIAWHSELGKNDPDFVDLFWLDAGLDNGWQVGVGFYRSRPHDGGRPAITLNLVRPGEEFVEVHETFAADAFAPAEFGGQWGDANVLVGTFDSRGRPESIRLSVAVGGVRVDLSGAVVCSGVKFTSATPGYTHYREETGTAVGWWPVAPRVDVVGRITVDGDDVEVKGTAHLEKQLSSLPLAGEAGAPSAQSMWTWGHFTCGDYTGIWTDSAASEQLGYRHFTPFVLYRGSEPVLSTFAFSSNVERFVTEPDTALPRPQVVTLKASDGHRDFFARLVDGRVSDQFELNGVAGAYYCRQVGRIEAEIHHWGARTRIDGEVVHEWGTQAGNFPFARSRRGDDE</sequence>
<dbReference type="RefSeq" id="WP_149769959.1">
    <property type="nucleotide sequence ID" value="NZ_VDFQ02000003.1"/>
</dbReference>
<organism evidence="1 2">
    <name type="scientific">Mumia zhuanghuii</name>
    <dbReference type="NCBI Taxonomy" id="2585211"/>
    <lineage>
        <taxon>Bacteria</taxon>
        <taxon>Bacillati</taxon>
        <taxon>Actinomycetota</taxon>
        <taxon>Actinomycetes</taxon>
        <taxon>Propionibacteriales</taxon>
        <taxon>Nocardioidaceae</taxon>
        <taxon>Mumia</taxon>
    </lineage>
</organism>
<protein>
    <recommendedName>
        <fullName evidence="3">AttH domain-containing protein</fullName>
    </recommendedName>
</protein>
<accession>A0A5Q6RY88</accession>
<reference evidence="1 2" key="1">
    <citation type="submission" date="2019-09" db="EMBL/GenBank/DDBJ databases">
        <title>Mumia zhuanghuii sp. nov. isolated from the intestinal contents of plateau pika (Ochotona curzoniae) in the Qinghai-Tibet plateau of China.</title>
        <authorList>
            <person name="Tian Z."/>
        </authorList>
    </citation>
    <scope>NUCLEOTIDE SEQUENCE [LARGE SCALE GENOMIC DNA]</scope>
    <source>
        <strain evidence="2">350</strain>
    </source>
</reference>
<comment type="caution">
    <text evidence="1">The sequence shown here is derived from an EMBL/GenBank/DDBJ whole genome shotgun (WGS) entry which is preliminary data.</text>
</comment>
<dbReference type="EMBL" id="VDFQ02000003">
    <property type="protein sequence ID" value="KAA1423008.1"/>
    <property type="molecule type" value="Genomic_DNA"/>
</dbReference>
<dbReference type="AlphaFoldDB" id="A0A5Q6RY88"/>
<name>A0A5Q6RY88_9ACTN</name>